<evidence type="ECO:0000313" key="12">
    <source>
        <dbReference type="EMBL" id="BCS22256.1"/>
    </source>
</evidence>
<dbReference type="InterPro" id="IPR023296">
    <property type="entry name" value="Glyco_hydro_beta-prop_sf"/>
</dbReference>
<evidence type="ECO:0000256" key="8">
    <source>
        <dbReference type="RuleBase" id="RU361187"/>
    </source>
</evidence>
<dbReference type="GeneID" id="64972261"/>
<feature type="active site" description="Proton acceptor" evidence="6">
    <location>
        <position position="44"/>
    </location>
</feature>
<evidence type="ECO:0000256" key="1">
    <source>
        <dbReference type="ARBA" id="ARBA00004834"/>
    </source>
</evidence>
<dbReference type="SUPFAM" id="SSF75005">
    <property type="entry name" value="Arabinanase/levansucrase/invertase"/>
    <property type="match status" value="1"/>
</dbReference>
<feature type="signal peptide" evidence="11">
    <location>
        <begin position="1"/>
        <end position="18"/>
    </location>
</feature>
<reference evidence="12" key="2">
    <citation type="submission" date="2021-02" db="EMBL/GenBank/DDBJ databases">
        <title>Aspergillus puulaauensis MK2 genome sequence.</title>
        <authorList>
            <person name="Futagami T."/>
            <person name="Mori K."/>
            <person name="Kadooka C."/>
            <person name="Tanaka T."/>
        </authorList>
    </citation>
    <scope>NUCLEOTIDE SEQUENCE</scope>
    <source>
        <strain evidence="12">MK2</strain>
    </source>
</reference>
<evidence type="ECO:0000256" key="11">
    <source>
        <dbReference type="SAM" id="SignalP"/>
    </source>
</evidence>
<gene>
    <name evidence="12" type="ORF">APUU_30481A</name>
</gene>
<comment type="similarity">
    <text evidence="2 8">Belongs to the glycosyl hydrolase 43 family.</text>
</comment>
<dbReference type="PANTHER" id="PTHR43301:SF5">
    <property type="entry name" value="ARABINAN ENDO-1,5-ALPHA-L-ARABINOSIDASE D-RELATED"/>
    <property type="match status" value="1"/>
</dbReference>
<dbReference type="Pfam" id="PF04616">
    <property type="entry name" value="Glyco_hydro_43"/>
    <property type="match status" value="1"/>
</dbReference>
<dbReference type="OrthoDB" id="195678at2759"/>
<dbReference type="CDD" id="cd18831">
    <property type="entry name" value="GH43_AnAbnA-like"/>
    <property type="match status" value="1"/>
</dbReference>
<evidence type="ECO:0000313" key="13">
    <source>
        <dbReference type="Proteomes" id="UP000654913"/>
    </source>
</evidence>
<dbReference type="InterPro" id="IPR006710">
    <property type="entry name" value="Glyco_hydro_43"/>
</dbReference>
<evidence type="ECO:0000256" key="6">
    <source>
        <dbReference type="PIRSR" id="PIRSR606710-1"/>
    </source>
</evidence>
<dbReference type="GO" id="GO:0004553">
    <property type="term" value="F:hydrolase activity, hydrolyzing O-glycosyl compounds"/>
    <property type="evidence" value="ECO:0007669"/>
    <property type="project" value="InterPro"/>
</dbReference>
<sequence>MAHITLLGLILWLCLAAAKPIESDVFSDTTDYPLPNLGNVAVHDPSIIYHDDHYYMFKGGVRIPIFKASQLSGPWQKIGTVLEGESVVRKQNRSRPWAPTVTQWKGRFYCFYSISKNGRRNSAIGLASSDSIEPGSWTDHGALFNTGKGRLSGIYPYSVTNAIDPAFFVDPASGKPYLQYGSYWKGIFQIPLTDGLSIANPKKPNADHLAYVPNKKRKPIEGSFLSYKAPYYYTWFSHGQCCHFHIQGFPRKGDEYNIRVGRSTSVHGPFVDRDGKKLLEGGGSIVYGSNHKEVYAPGGLGVLSGSDDGSDILFYHYLNTTIGVRHKDAQLGWNYLDYVAGWPVPSDKRPQQHQVNNEPDPEPDPEPEPEPTDPSTHREPQSSDTRLLPRYLAPVLANMCTCILLGVLAHKGLIRRRWIVIVPIACLVAWFLAVSGVRF</sequence>
<evidence type="ECO:0000256" key="7">
    <source>
        <dbReference type="PIRSR" id="PIRSR606710-2"/>
    </source>
</evidence>
<keyword evidence="10" id="KW-1133">Transmembrane helix</keyword>
<dbReference type="KEGG" id="apuu:APUU_30481A"/>
<feature type="compositionally biased region" description="Acidic residues" evidence="9">
    <location>
        <begin position="359"/>
        <end position="371"/>
    </location>
</feature>
<feature type="active site" description="Proton donor" evidence="6">
    <location>
        <position position="221"/>
    </location>
</feature>
<evidence type="ECO:0008006" key="14">
    <source>
        <dbReference type="Google" id="ProtNLM"/>
    </source>
</evidence>
<evidence type="ECO:0000256" key="5">
    <source>
        <dbReference type="ARBA" id="ARBA00023295"/>
    </source>
</evidence>
<keyword evidence="4 8" id="KW-0378">Hydrolase</keyword>
<dbReference type="InterPro" id="IPR050727">
    <property type="entry name" value="GH43_arabinanases"/>
</dbReference>
<evidence type="ECO:0000256" key="9">
    <source>
        <dbReference type="SAM" id="MobiDB-lite"/>
    </source>
</evidence>
<feature type="region of interest" description="Disordered" evidence="9">
    <location>
        <begin position="347"/>
        <end position="385"/>
    </location>
</feature>
<keyword evidence="5 8" id="KW-0326">Glycosidase</keyword>
<keyword evidence="3 11" id="KW-0732">Signal</keyword>
<accession>A0A7R8AKH6</accession>
<keyword evidence="10" id="KW-0812">Transmembrane</keyword>
<evidence type="ECO:0000256" key="3">
    <source>
        <dbReference type="ARBA" id="ARBA00022729"/>
    </source>
</evidence>
<dbReference type="AlphaFoldDB" id="A0A7R8AKH6"/>
<keyword evidence="10" id="KW-0472">Membrane</keyword>
<reference evidence="12" key="1">
    <citation type="submission" date="2021-01" db="EMBL/GenBank/DDBJ databases">
        <authorList>
            <consortium name="Aspergillus puulaauensis MK2 genome sequencing consortium"/>
            <person name="Kazuki M."/>
            <person name="Futagami T."/>
        </authorList>
    </citation>
    <scope>NUCLEOTIDE SEQUENCE</scope>
    <source>
        <strain evidence="12">MK2</strain>
    </source>
</reference>
<dbReference type="PANTHER" id="PTHR43301">
    <property type="entry name" value="ARABINAN ENDO-1,5-ALPHA-L-ARABINOSIDASE"/>
    <property type="match status" value="1"/>
</dbReference>
<comment type="pathway">
    <text evidence="1">Glycan metabolism; L-arabinan degradation.</text>
</comment>
<dbReference type="Gene3D" id="2.115.10.20">
    <property type="entry name" value="Glycosyl hydrolase domain, family 43"/>
    <property type="match status" value="1"/>
</dbReference>
<evidence type="ECO:0000256" key="10">
    <source>
        <dbReference type="SAM" id="Phobius"/>
    </source>
</evidence>
<feature type="site" description="Important for catalytic activity, responsible for pKa modulation of the active site Glu and correct orientation of both the proton donor and substrate" evidence="7">
    <location>
        <position position="164"/>
    </location>
</feature>
<evidence type="ECO:0000256" key="2">
    <source>
        <dbReference type="ARBA" id="ARBA00009865"/>
    </source>
</evidence>
<feature type="transmembrane region" description="Helical" evidence="10">
    <location>
        <begin position="391"/>
        <end position="409"/>
    </location>
</feature>
<organism evidence="12 13">
    <name type="scientific">Aspergillus puulaauensis</name>
    <dbReference type="NCBI Taxonomy" id="1220207"/>
    <lineage>
        <taxon>Eukaryota</taxon>
        <taxon>Fungi</taxon>
        <taxon>Dikarya</taxon>
        <taxon>Ascomycota</taxon>
        <taxon>Pezizomycotina</taxon>
        <taxon>Eurotiomycetes</taxon>
        <taxon>Eurotiomycetidae</taxon>
        <taxon>Eurotiales</taxon>
        <taxon>Aspergillaceae</taxon>
        <taxon>Aspergillus</taxon>
    </lineage>
</organism>
<dbReference type="EMBL" id="AP024445">
    <property type="protein sequence ID" value="BCS22256.1"/>
    <property type="molecule type" value="Genomic_DNA"/>
</dbReference>
<protein>
    <recommendedName>
        <fullName evidence="14">Arabinan endo-1,5-alpha-L-arabinosidase</fullName>
    </recommendedName>
</protein>
<dbReference type="RefSeq" id="XP_041554450.1">
    <property type="nucleotide sequence ID" value="XM_041701579.1"/>
</dbReference>
<dbReference type="GO" id="GO:0005975">
    <property type="term" value="P:carbohydrate metabolic process"/>
    <property type="evidence" value="ECO:0007669"/>
    <property type="project" value="InterPro"/>
</dbReference>
<feature type="chain" id="PRO_5031112237" description="Arabinan endo-1,5-alpha-L-arabinosidase" evidence="11">
    <location>
        <begin position="19"/>
        <end position="439"/>
    </location>
</feature>
<feature type="transmembrane region" description="Helical" evidence="10">
    <location>
        <begin position="418"/>
        <end position="437"/>
    </location>
</feature>
<name>A0A7R8AKH6_9EURO</name>
<keyword evidence="13" id="KW-1185">Reference proteome</keyword>
<proteinExistence type="inferred from homology"/>
<dbReference type="Proteomes" id="UP000654913">
    <property type="component" value="Chromosome 3"/>
</dbReference>
<evidence type="ECO:0000256" key="4">
    <source>
        <dbReference type="ARBA" id="ARBA00022801"/>
    </source>
</evidence>